<accession>A0A2A3ELI3</accession>
<dbReference type="AlphaFoldDB" id="A0A2A3ELI3"/>
<dbReference type="Proteomes" id="UP000242457">
    <property type="component" value="Unassembled WGS sequence"/>
</dbReference>
<comment type="similarity">
    <text evidence="2">Belongs to the NOP16 family.</text>
</comment>
<evidence type="ECO:0000256" key="2">
    <source>
        <dbReference type="ARBA" id="ARBA00008479"/>
    </source>
</evidence>
<reference evidence="5 6" key="1">
    <citation type="submission" date="2014-07" db="EMBL/GenBank/DDBJ databases">
        <title>Genomic and transcriptomic analysis on Apis cerana provide comprehensive insights into honey bee biology.</title>
        <authorList>
            <person name="Diao Q."/>
            <person name="Sun L."/>
            <person name="Zheng H."/>
            <person name="Zheng H."/>
            <person name="Xu S."/>
            <person name="Wang S."/>
            <person name="Zeng Z."/>
            <person name="Hu F."/>
            <person name="Su S."/>
            <person name="Wu J."/>
        </authorList>
    </citation>
    <scope>NUCLEOTIDE SEQUENCE [LARGE SCALE GENOMIC DNA]</scope>
    <source>
        <tissue evidence="5">Pupae without intestine</tissue>
    </source>
</reference>
<comment type="subcellular location">
    <subcellularLocation>
        <location evidence="1">Nucleus</location>
        <location evidence="1">Nucleolus</location>
    </subcellularLocation>
</comment>
<evidence type="ECO:0000256" key="1">
    <source>
        <dbReference type="ARBA" id="ARBA00004604"/>
    </source>
</evidence>
<sequence>MTKIRKVKRRKKYRMNVNRKRLRNKLYKLPTITCAQIKQSWDITKSTRTNLNQMGLAYDPNETLKIPNTKKELIDKVSKWKVEENDENKLQNEEDTEMTSVKMHVAQELETEAKAPRRRMFRLPNSQVHFLTYLMDKYEENYKAMALDRKNYNQLTWKQIRAKIKIFKGIPEQYNEYLQNKNT</sequence>
<dbReference type="EMBL" id="KZ288218">
    <property type="protein sequence ID" value="PBC32354.1"/>
    <property type="molecule type" value="Genomic_DNA"/>
</dbReference>
<proteinExistence type="inferred from homology"/>
<evidence type="ECO:0000256" key="4">
    <source>
        <dbReference type="ARBA" id="ARBA00023242"/>
    </source>
</evidence>
<dbReference type="Pfam" id="PF09420">
    <property type="entry name" value="Nop16"/>
    <property type="match status" value="1"/>
</dbReference>
<dbReference type="STRING" id="94128.A0A2A3ELI3"/>
<dbReference type="PANTHER" id="PTHR13243">
    <property type="entry name" value="HSPC111 PROTEIN-RELATED"/>
    <property type="match status" value="1"/>
</dbReference>
<evidence type="ECO:0000256" key="3">
    <source>
        <dbReference type="ARBA" id="ARBA00015522"/>
    </source>
</evidence>
<gene>
    <name evidence="5" type="ORF">APICC_06601</name>
</gene>
<dbReference type="GO" id="GO:0042273">
    <property type="term" value="P:ribosomal large subunit biogenesis"/>
    <property type="evidence" value="ECO:0007669"/>
    <property type="project" value="TreeGrafter"/>
</dbReference>
<dbReference type="InterPro" id="IPR019002">
    <property type="entry name" value="Ribosome_biogenesis_Nop16"/>
</dbReference>
<dbReference type="PANTHER" id="PTHR13243:SF1">
    <property type="entry name" value="NUCLEOLAR PROTEIN 16"/>
    <property type="match status" value="1"/>
</dbReference>
<organism evidence="5 6">
    <name type="scientific">Apis cerana cerana</name>
    <name type="common">Oriental honeybee</name>
    <dbReference type="NCBI Taxonomy" id="94128"/>
    <lineage>
        <taxon>Eukaryota</taxon>
        <taxon>Metazoa</taxon>
        <taxon>Ecdysozoa</taxon>
        <taxon>Arthropoda</taxon>
        <taxon>Hexapoda</taxon>
        <taxon>Insecta</taxon>
        <taxon>Pterygota</taxon>
        <taxon>Neoptera</taxon>
        <taxon>Endopterygota</taxon>
        <taxon>Hymenoptera</taxon>
        <taxon>Apocrita</taxon>
        <taxon>Aculeata</taxon>
        <taxon>Apoidea</taxon>
        <taxon>Anthophila</taxon>
        <taxon>Apidae</taxon>
        <taxon>Apis</taxon>
    </lineage>
</organism>
<evidence type="ECO:0000313" key="6">
    <source>
        <dbReference type="Proteomes" id="UP000242457"/>
    </source>
</evidence>
<name>A0A2A3ELI3_APICC</name>
<dbReference type="GO" id="GO:0005730">
    <property type="term" value="C:nucleolus"/>
    <property type="evidence" value="ECO:0007669"/>
    <property type="project" value="UniProtKB-SubCell"/>
</dbReference>
<protein>
    <recommendedName>
        <fullName evidence="3">Nucleolar protein 16</fullName>
    </recommendedName>
</protein>
<keyword evidence="6" id="KW-1185">Reference proteome</keyword>
<keyword evidence="4" id="KW-0539">Nucleus</keyword>
<evidence type="ECO:0000313" key="5">
    <source>
        <dbReference type="EMBL" id="PBC32354.1"/>
    </source>
</evidence>
<dbReference type="OrthoDB" id="285729at2759"/>